<dbReference type="STRING" id="112090.W4H6K3"/>
<feature type="compositionally biased region" description="Basic and acidic residues" evidence="1">
    <location>
        <begin position="24"/>
        <end position="49"/>
    </location>
</feature>
<dbReference type="Gene3D" id="3.80.10.10">
    <property type="entry name" value="Ribonuclease Inhibitor"/>
    <property type="match status" value="2"/>
</dbReference>
<dbReference type="GO" id="GO:0005829">
    <property type="term" value="C:cytosol"/>
    <property type="evidence" value="ECO:0007669"/>
    <property type="project" value="TreeGrafter"/>
</dbReference>
<dbReference type="GO" id="GO:0031267">
    <property type="term" value="F:small GTPase binding"/>
    <property type="evidence" value="ECO:0007669"/>
    <property type="project" value="TreeGrafter"/>
</dbReference>
<reference evidence="2" key="1">
    <citation type="submission" date="2013-12" db="EMBL/GenBank/DDBJ databases">
        <title>The Genome Sequence of Aphanomyces astaci APO3.</title>
        <authorList>
            <consortium name="The Broad Institute Genomics Platform"/>
            <person name="Russ C."/>
            <person name="Tyler B."/>
            <person name="van West P."/>
            <person name="Dieguez-Uribeondo J."/>
            <person name="Young S.K."/>
            <person name="Zeng Q."/>
            <person name="Gargeya S."/>
            <person name="Fitzgerald M."/>
            <person name="Abouelleil A."/>
            <person name="Alvarado L."/>
            <person name="Chapman S.B."/>
            <person name="Gainer-Dewar J."/>
            <person name="Goldberg J."/>
            <person name="Griggs A."/>
            <person name="Gujja S."/>
            <person name="Hansen M."/>
            <person name="Howarth C."/>
            <person name="Imamovic A."/>
            <person name="Ireland A."/>
            <person name="Larimer J."/>
            <person name="McCowan C."/>
            <person name="Murphy C."/>
            <person name="Pearson M."/>
            <person name="Poon T.W."/>
            <person name="Priest M."/>
            <person name="Roberts A."/>
            <person name="Saif S."/>
            <person name="Shea T."/>
            <person name="Sykes S."/>
            <person name="Wortman J."/>
            <person name="Nusbaum C."/>
            <person name="Birren B."/>
        </authorList>
    </citation>
    <scope>NUCLEOTIDE SEQUENCE [LARGE SCALE GENOMIC DNA]</scope>
    <source>
        <strain evidence="2">APO3</strain>
    </source>
</reference>
<dbReference type="GO" id="GO:0048471">
    <property type="term" value="C:perinuclear region of cytoplasm"/>
    <property type="evidence" value="ECO:0007669"/>
    <property type="project" value="TreeGrafter"/>
</dbReference>
<dbReference type="Pfam" id="PF13516">
    <property type="entry name" value="LRR_6"/>
    <property type="match status" value="2"/>
</dbReference>
<dbReference type="GO" id="GO:0005096">
    <property type="term" value="F:GTPase activator activity"/>
    <property type="evidence" value="ECO:0007669"/>
    <property type="project" value="InterPro"/>
</dbReference>
<sequence length="792" mass="88370">MSSIRGLLQRKQDGSAVPNTNGDMNEHDGQKQEGDGVDDDSVKPTEQKKKGGFGFGSLVAPKFMTGLKNLNPLKNFSKKSEAKPGTRAPPPPLKQIVWLFGPKHRAELWQVCPFLPLNALGCLAQVNEAANEHMIAYFRSPLLTVQHVLSTRFLVFQTLLRDHTLSRNRVATDYDIPSLVLAYLPMKEQVHMSQVCRRLAGIYAKACGLHLCGRHQLAAFLRGYDVESKAFWTVRARYGRIRHLSCAYVTATQLVLVTWLLLHDCFPNVTSISFSHVTMEGGQTSAIDLATSLVTMLEHMGKGQLDSIVLRGIPWTDPAYAILVDHLYFHPLTNLKHLDLADSPLPHVTWVRMTPSFVRDHFAHLTSFDVQNTALTSESFPALLHVLAHMPHLMHLNISRNELAIGAWKDLAAHMLLDPAVSVFHTLRSFDCSGCSYNIEGMLVFMDALWQCTCPHLSHLNVSGNVITKDAIVGLSRAFVHETVPSLSHLNLASTALTSECIQMLSAGFTGRLFYHTSKKIHHDMPGQSLSYLNLTGNVIGKGVEFLLAALKAHALASIDQLVLAKTHLGTSEFDLLAQTFQHDCCPQLTSLDLSDNQAKGEGLTRFCYFFSTPAAARVRHLDLSHNLLDTYSIHRLSETLRRSQCIRLHTLNVARNYKLEFQTLYHFNETVRSGACPSLRCLQIGDAVTPDAGHRMVQRLNQTASSLDVATQRDCMRDAKRLAFTKQSELDAIATDVRTKMKCAIRRELYDRLEADAASANLRVHPVKHTTKTKLAIHRKIQQEILDTVGR</sequence>
<evidence type="ECO:0000256" key="1">
    <source>
        <dbReference type="SAM" id="MobiDB-lite"/>
    </source>
</evidence>
<feature type="region of interest" description="Disordered" evidence="1">
    <location>
        <begin position="1"/>
        <end position="54"/>
    </location>
</feature>
<dbReference type="InterPro" id="IPR001611">
    <property type="entry name" value="Leu-rich_rpt"/>
</dbReference>
<dbReference type="AlphaFoldDB" id="W4H6K3"/>
<accession>W4H6K3</accession>
<organism evidence="2">
    <name type="scientific">Aphanomyces astaci</name>
    <name type="common">Crayfish plague agent</name>
    <dbReference type="NCBI Taxonomy" id="112090"/>
    <lineage>
        <taxon>Eukaryota</taxon>
        <taxon>Sar</taxon>
        <taxon>Stramenopiles</taxon>
        <taxon>Oomycota</taxon>
        <taxon>Saprolegniomycetes</taxon>
        <taxon>Saprolegniales</taxon>
        <taxon>Verrucalvaceae</taxon>
        <taxon>Aphanomyces</taxon>
    </lineage>
</organism>
<dbReference type="RefSeq" id="XP_009824005.1">
    <property type="nucleotide sequence ID" value="XM_009825703.1"/>
</dbReference>
<dbReference type="PANTHER" id="PTHR24113">
    <property type="entry name" value="RAN GTPASE-ACTIVATING PROTEIN 1"/>
    <property type="match status" value="1"/>
</dbReference>
<dbReference type="InterPro" id="IPR032675">
    <property type="entry name" value="LRR_dom_sf"/>
</dbReference>
<name>W4H6K3_APHAT</name>
<dbReference type="OrthoDB" id="120976at2759"/>
<dbReference type="SUPFAM" id="SSF52047">
    <property type="entry name" value="RNI-like"/>
    <property type="match status" value="1"/>
</dbReference>
<proteinExistence type="predicted"/>
<protein>
    <submittedName>
        <fullName evidence="2">Uncharacterized protein</fullName>
    </submittedName>
</protein>
<dbReference type="GO" id="GO:0006913">
    <property type="term" value="P:nucleocytoplasmic transport"/>
    <property type="evidence" value="ECO:0007669"/>
    <property type="project" value="TreeGrafter"/>
</dbReference>
<dbReference type="PANTHER" id="PTHR24113:SF15">
    <property type="entry name" value="NACHT DOMAIN-CONTAINING PROTEIN"/>
    <property type="match status" value="1"/>
</dbReference>
<dbReference type="EMBL" id="KI913116">
    <property type="protein sequence ID" value="ETV87206.1"/>
    <property type="molecule type" value="Genomic_DNA"/>
</dbReference>
<dbReference type="InterPro" id="IPR027038">
    <property type="entry name" value="RanGap"/>
</dbReference>
<dbReference type="VEuPathDB" id="FungiDB:H257_02177"/>
<dbReference type="GO" id="GO:0005634">
    <property type="term" value="C:nucleus"/>
    <property type="evidence" value="ECO:0007669"/>
    <property type="project" value="TreeGrafter"/>
</dbReference>
<evidence type="ECO:0000313" key="2">
    <source>
        <dbReference type="EMBL" id="ETV87206.1"/>
    </source>
</evidence>
<dbReference type="GeneID" id="20804173"/>
<gene>
    <name evidence="2" type="ORF">H257_02177</name>
</gene>